<gene>
    <name evidence="1" type="ORF">HMPREF7215_1838</name>
</gene>
<dbReference type="EMBL" id="ADFP01000095">
    <property type="protein sequence ID" value="EFB90117.1"/>
    <property type="molecule type" value="Genomic_DNA"/>
</dbReference>
<proteinExistence type="predicted"/>
<dbReference type="Proteomes" id="UP000006462">
    <property type="component" value="Unassembled WGS sequence"/>
</dbReference>
<keyword evidence="2" id="KW-1185">Reference proteome</keyword>
<evidence type="ECO:0000313" key="1">
    <source>
        <dbReference type="EMBL" id="EFB90117.1"/>
    </source>
</evidence>
<sequence>MLPPWNDQYELHGEIPEIFFNYTHPRELRQISSERFRGRRLC</sequence>
<comment type="caution">
    <text evidence="1">The sequence shown here is derived from an EMBL/GenBank/DDBJ whole genome shotgun (WGS) entry which is preliminary data.</text>
</comment>
<evidence type="ECO:0000313" key="2">
    <source>
        <dbReference type="Proteomes" id="UP000006462"/>
    </source>
</evidence>
<reference evidence="1 2" key="1">
    <citation type="submission" date="2009-12" db="EMBL/GenBank/DDBJ databases">
        <authorList>
            <person name="Shrivastava S."/>
            <person name="Madupu R."/>
            <person name="Durkin A.S."/>
            <person name="Torralba M."/>
            <person name="Methe B."/>
            <person name="Sutton G.G."/>
            <person name="Strausberg R.L."/>
            <person name="Nelson K.E."/>
        </authorList>
    </citation>
    <scope>NUCLEOTIDE SEQUENCE [LARGE SCALE GENOMIC DNA]</scope>
    <source>
        <strain evidence="1 2">W5455</strain>
    </source>
</reference>
<protein>
    <submittedName>
        <fullName evidence="1">Uncharacterized protein</fullName>
    </submittedName>
</protein>
<organism evidence="1 2">
    <name type="scientific">Pyramidobacter piscolens W5455</name>
    <dbReference type="NCBI Taxonomy" id="352165"/>
    <lineage>
        <taxon>Bacteria</taxon>
        <taxon>Thermotogati</taxon>
        <taxon>Synergistota</taxon>
        <taxon>Synergistia</taxon>
        <taxon>Synergistales</taxon>
        <taxon>Dethiosulfovibrionaceae</taxon>
        <taxon>Pyramidobacter</taxon>
    </lineage>
</organism>
<accession>A0ABP2HS06</accession>
<name>A0ABP2HS06_9BACT</name>